<proteinExistence type="evidence at transcript level"/>
<keyword evidence="9 11" id="KW-0472">Membrane</keyword>
<dbReference type="EMBL" id="MG973334">
    <property type="protein sequence ID" value="AWJ68187.1"/>
    <property type="molecule type" value="mRNA"/>
</dbReference>
<dbReference type="InterPro" id="IPR006201">
    <property type="entry name" value="Neur_channel"/>
</dbReference>
<evidence type="ECO:0000256" key="6">
    <source>
        <dbReference type="ARBA" id="ARBA00022729"/>
    </source>
</evidence>
<dbReference type="CDD" id="cd18991">
    <property type="entry name" value="LGIC_ECD_GlyR"/>
    <property type="match status" value="1"/>
</dbReference>
<keyword evidence="6" id="KW-0732">Signal</keyword>
<feature type="transmembrane region" description="Helical" evidence="11">
    <location>
        <begin position="235"/>
        <end position="255"/>
    </location>
</feature>
<evidence type="ECO:0000256" key="10">
    <source>
        <dbReference type="ARBA" id="ARBA00023303"/>
    </source>
</evidence>
<dbReference type="PRINTS" id="PR00253">
    <property type="entry name" value="GABAARECEPTR"/>
</dbReference>
<sequence length="432" mass="50122">MESLLAHHDKNQPPYHDRPTEVLLGIYVTSFFSISEQTMDYSLSMYFRQAWRDPRMSFRFVRDHKIRLMDESWKKFWVPDTYFRNEKSASFHKITVNNRILTVNATGHLWYVARITTTLSCPMRLEKFPFDAQRCPMQFESFGFTMDTVYFGWIQNAVDHPADLKLPQFQLIASKTRDCSANYTTGAYPCSEINFILQRDIGYFVIQVFVPSFLTVILSWVSFWINIDGVPARCTLGLVTVLTIATQSSSVNATLPRVSYIKAIDVWLIVCLLFVFCALLEYAFVNVAARNGVRLRTPIVREASLEKPQSPPDSVSPKRRHSRRHHRHFHDCKHSYKEVCGTESDDGFERDFHLNDQNIVRKCWQRLKSRLPFSSSADTNFKVTVDVEASKLKARRIDKVARKSFPLAFLIFNVIYWISASIPAANHPLDEE</sequence>
<dbReference type="GO" id="GO:0004888">
    <property type="term" value="F:transmembrane signaling receptor activity"/>
    <property type="evidence" value="ECO:0007669"/>
    <property type="project" value="InterPro"/>
</dbReference>
<dbReference type="InterPro" id="IPR018000">
    <property type="entry name" value="Neurotransmitter_ion_chnl_CS"/>
</dbReference>
<evidence type="ECO:0000256" key="9">
    <source>
        <dbReference type="ARBA" id="ARBA00023136"/>
    </source>
</evidence>
<evidence type="ECO:0000256" key="12">
    <source>
        <dbReference type="SAM" id="MobiDB-lite"/>
    </source>
</evidence>
<evidence type="ECO:0000256" key="7">
    <source>
        <dbReference type="ARBA" id="ARBA00022989"/>
    </source>
</evidence>
<evidence type="ECO:0000256" key="2">
    <source>
        <dbReference type="ARBA" id="ARBA00004236"/>
    </source>
</evidence>
<feature type="transmembrane region" description="Helical" evidence="11">
    <location>
        <begin position="267"/>
        <end position="289"/>
    </location>
</feature>
<evidence type="ECO:0000256" key="8">
    <source>
        <dbReference type="ARBA" id="ARBA00023065"/>
    </source>
</evidence>
<dbReference type="Gene3D" id="1.20.58.390">
    <property type="entry name" value="Neurotransmitter-gated ion-channel transmembrane domain"/>
    <property type="match status" value="1"/>
</dbReference>
<reference evidence="15" key="1">
    <citation type="submission" date="2018-02" db="EMBL/GenBank/DDBJ databases">
        <title>Hirudo verbana central nervous system transcriptome analysis of ion channel and receptor content.</title>
        <authorList>
            <person name="Northcutt A.J."/>
            <person name="Schulz D.J."/>
            <person name="Mesce K.A."/>
        </authorList>
    </citation>
    <scope>NUCLEOTIDE SEQUENCE</scope>
</reference>
<evidence type="ECO:0000259" key="14">
    <source>
        <dbReference type="Pfam" id="PF02932"/>
    </source>
</evidence>
<keyword evidence="8 11" id="KW-0406">Ion transport</keyword>
<keyword evidence="3 11" id="KW-0813">Transport</keyword>
<evidence type="ECO:0000256" key="1">
    <source>
        <dbReference type="ARBA" id="ARBA00004141"/>
    </source>
</evidence>
<feature type="transmembrane region" description="Helical" evidence="11">
    <location>
        <begin position="201"/>
        <end position="223"/>
    </location>
</feature>
<evidence type="ECO:0000259" key="13">
    <source>
        <dbReference type="Pfam" id="PF02931"/>
    </source>
</evidence>
<evidence type="ECO:0000256" key="4">
    <source>
        <dbReference type="ARBA" id="ARBA00022475"/>
    </source>
</evidence>
<evidence type="ECO:0000256" key="5">
    <source>
        <dbReference type="ARBA" id="ARBA00022692"/>
    </source>
</evidence>
<dbReference type="InterPro" id="IPR036734">
    <property type="entry name" value="Neur_chan_lig-bd_sf"/>
</dbReference>
<dbReference type="GO" id="GO:0005886">
    <property type="term" value="C:plasma membrane"/>
    <property type="evidence" value="ECO:0007669"/>
    <property type="project" value="UniProtKB-SubCell"/>
</dbReference>
<dbReference type="InterPro" id="IPR006029">
    <property type="entry name" value="Neurotrans-gated_channel_TM"/>
</dbReference>
<name>A0A2S1WLY3_9ANNE</name>
<feature type="region of interest" description="Disordered" evidence="12">
    <location>
        <begin position="305"/>
        <end position="325"/>
    </location>
</feature>
<comment type="subcellular location">
    <subcellularLocation>
        <location evidence="2">Cell membrane</location>
    </subcellularLocation>
    <subcellularLocation>
        <location evidence="1">Membrane</location>
        <topology evidence="1">Multi-pass membrane protein</topology>
    </subcellularLocation>
</comment>
<keyword evidence="4" id="KW-1003">Cell membrane</keyword>
<feature type="domain" description="Neurotransmitter-gated ion-channel ligand-binding" evidence="13">
    <location>
        <begin position="2"/>
        <end position="200"/>
    </location>
</feature>
<comment type="similarity">
    <text evidence="11">Belongs to the ligand-gated ion channel (TC 1.A.9) family.</text>
</comment>
<feature type="transmembrane region" description="Helical" evidence="11">
    <location>
        <begin position="405"/>
        <end position="425"/>
    </location>
</feature>
<dbReference type="SUPFAM" id="SSF63712">
    <property type="entry name" value="Nicotinic receptor ligand binding domain-like"/>
    <property type="match status" value="1"/>
</dbReference>
<keyword evidence="15" id="KW-0675">Receptor</keyword>
<dbReference type="SUPFAM" id="SSF90112">
    <property type="entry name" value="Neurotransmitter-gated ion-channel transmembrane pore"/>
    <property type="match status" value="1"/>
</dbReference>
<dbReference type="NCBIfam" id="TIGR00860">
    <property type="entry name" value="LIC"/>
    <property type="match status" value="1"/>
</dbReference>
<dbReference type="Pfam" id="PF02932">
    <property type="entry name" value="Neur_chan_memb"/>
    <property type="match status" value="1"/>
</dbReference>
<keyword evidence="10 11" id="KW-0407">Ion channel</keyword>
<organism evidence="15">
    <name type="scientific">Hirudo verbana</name>
    <dbReference type="NCBI Taxonomy" id="311461"/>
    <lineage>
        <taxon>Eukaryota</taxon>
        <taxon>Metazoa</taxon>
        <taxon>Spiralia</taxon>
        <taxon>Lophotrochozoa</taxon>
        <taxon>Annelida</taxon>
        <taxon>Clitellata</taxon>
        <taxon>Hirudinea</taxon>
        <taxon>Hirudinida</taxon>
        <taxon>Hirudiniformes</taxon>
        <taxon>Hirudinidae</taxon>
        <taxon>Hirudo</taxon>
    </lineage>
</organism>
<evidence type="ECO:0000256" key="3">
    <source>
        <dbReference type="ARBA" id="ARBA00022448"/>
    </source>
</evidence>
<dbReference type="InterPro" id="IPR038050">
    <property type="entry name" value="Neuro_actylchol_rec"/>
</dbReference>
<dbReference type="InterPro" id="IPR006202">
    <property type="entry name" value="Neur_chan_lig-bd"/>
</dbReference>
<keyword evidence="7 11" id="KW-1133">Transmembrane helix</keyword>
<protein>
    <submittedName>
        <fullName evidence="15">Putative GABA receptor 5</fullName>
    </submittedName>
</protein>
<dbReference type="Gene3D" id="2.70.170.10">
    <property type="entry name" value="Neurotransmitter-gated ion-channel ligand-binding domain"/>
    <property type="match status" value="1"/>
</dbReference>
<feature type="domain" description="Neurotransmitter-gated ion-channel transmembrane" evidence="14">
    <location>
        <begin position="209"/>
        <end position="417"/>
    </location>
</feature>
<dbReference type="FunFam" id="2.70.170.10:FF:000045">
    <property type="entry name" value="Predicted protein"/>
    <property type="match status" value="1"/>
</dbReference>
<dbReference type="InterPro" id="IPR006028">
    <property type="entry name" value="GABAA/Glycine_rcpt"/>
</dbReference>
<dbReference type="PANTHER" id="PTHR18945">
    <property type="entry name" value="NEUROTRANSMITTER GATED ION CHANNEL"/>
    <property type="match status" value="1"/>
</dbReference>
<keyword evidence="5 11" id="KW-0812">Transmembrane</keyword>
<dbReference type="AlphaFoldDB" id="A0A2S1WLY3"/>
<dbReference type="GO" id="GO:0005230">
    <property type="term" value="F:extracellular ligand-gated monoatomic ion channel activity"/>
    <property type="evidence" value="ECO:0007669"/>
    <property type="project" value="InterPro"/>
</dbReference>
<dbReference type="CDD" id="cd19049">
    <property type="entry name" value="LGIC_TM_anion"/>
    <property type="match status" value="1"/>
</dbReference>
<dbReference type="InterPro" id="IPR036719">
    <property type="entry name" value="Neuro-gated_channel_TM_sf"/>
</dbReference>
<accession>A0A2S1WLY3</accession>
<dbReference type="PRINTS" id="PR00252">
    <property type="entry name" value="NRIONCHANNEL"/>
</dbReference>
<dbReference type="Pfam" id="PF02931">
    <property type="entry name" value="Neur_chan_LBD"/>
    <property type="match status" value="1"/>
</dbReference>
<evidence type="ECO:0000256" key="11">
    <source>
        <dbReference type="RuleBase" id="RU000687"/>
    </source>
</evidence>
<evidence type="ECO:0000313" key="15">
    <source>
        <dbReference type="EMBL" id="AWJ68187.1"/>
    </source>
</evidence>
<dbReference type="PROSITE" id="PS00236">
    <property type="entry name" value="NEUROTR_ION_CHANNEL"/>
    <property type="match status" value="1"/>
</dbReference>